<dbReference type="Proteomes" id="UP000540423">
    <property type="component" value="Unassembled WGS sequence"/>
</dbReference>
<dbReference type="Pfam" id="PF04314">
    <property type="entry name" value="PCuAC"/>
    <property type="match status" value="1"/>
</dbReference>
<dbReference type="PROSITE" id="PS51257">
    <property type="entry name" value="PROKAR_LIPOPROTEIN"/>
    <property type="match status" value="1"/>
</dbReference>
<feature type="chain" id="PRO_5039606299" description="Copper chaperone PCu(A)C" evidence="1">
    <location>
        <begin position="22"/>
        <end position="168"/>
    </location>
</feature>
<dbReference type="Gene3D" id="2.60.40.1890">
    <property type="entry name" value="PCu(A)C copper chaperone"/>
    <property type="match status" value="1"/>
</dbReference>
<sequence>MNRRTTRTLSFVATALAGALALTGCNGETNTSASRTPAAQTDSKPKLEVTGAFIPEPATADMAGGFLTVRNSGSVADKLTSVTASAFAGKAEIHETKDGRMQQVTSFDVPANGTLDLKRGGSHLMFLDVKRKPKKGDRIAVELHFEKSGTVKVDMQVEAATHNPQQHH</sequence>
<comment type="caution">
    <text evidence="2">The sequence shown here is derived from an EMBL/GenBank/DDBJ whole genome shotgun (WGS) entry which is preliminary data.</text>
</comment>
<dbReference type="InterPro" id="IPR036182">
    <property type="entry name" value="PCuAC_sf"/>
</dbReference>
<protein>
    <recommendedName>
        <fullName evidence="4">Copper chaperone PCu(A)C</fullName>
    </recommendedName>
</protein>
<evidence type="ECO:0000313" key="2">
    <source>
        <dbReference type="EMBL" id="MBB6437232.1"/>
    </source>
</evidence>
<gene>
    <name evidence="2" type="ORF">HNQ79_003715</name>
</gene>
<dbReference type="PANTHER" id="PTHR36302:SF1">
    <property type="entry name" value="COPPER CHAPERONE PCU(A)C"/>
    <property type="match status" value="1"/>
</dbReference>
<keyword evidence="1" id="KW-0732">Signal</keyword>
<proteinExistence type="predicted"/>
<dbReference type="InterPro" id="IPR007410">
    <property type="entry name" value="LpqE-like"/>
</dbReference>
<dbReference type="SUPFAM" id="SSF110087">
    <property type="entry name" value="DR1885-like metal-binding protein"/>
    <property type="match status" value="1"/>
</dbReference>
<evidence type="ECO:0000313" key="3">
    <source>
        <dbReference type="Proteomes" id="UP000540423"/>
    </source>
</evidence>
<evidence type="ECO:0000256" key="1">
    <source>
        <dbReference type="SAM" id="SignalP"/>
    </source>
</evidence>
<accession>A0A7X0LQM9</accession>
<dbReference type="InterPro" id="IPR058248">
    <property type="entry name" value="Lxx211020-like"/>
</dbReference>
<name>A0A7X0LQM9_9ACTN</name>
<feature type="signal peptide" evidence="1">
    <location>
        <begin position="1"/>
        <end position="21"/>
    </location>
</feature>
<dbReference type="RefSeq" id="WP_185032380.1">
    <property type="nucleotide sequence ID" value="NZ_BNBN01000003.1"/>
</dbReference>
<dbReference type="PANTHER" id="PTHR36302">
    <property type="entry name" value="BLR7088 PROTEIN"/>
    <property type="match status" value="1"/>
</dbReference>
<dbReference type="EMBL" id="JACHEM010000009">
    <property type="protein sequence ID" value="MBB6437232.1"/>
    <property type="molecule type" value="Genomic_DNA"/>
</dbReference>
<reference evidence="2 3" key="1">
    <citation type="submission" date="2020-08" db="EMBL/GenBank/DDBJ databases">
        <title>Genomic Encyclopedia of Type Strains, Phase IV (KMG-IV): sequencing the most valuable type-strain genomes for metagenomic binning, comparative biology and taxonomic classification.</title>
        <authorList>
            <person name="Goeker M."/>
        </authorList>
    </citation>
    <scope>NUCLEOTIDE SEQUENCE [LARGE SCALE GENOMIC DNA]</scope>
    <source>
        <strain evidence="2 3">DSM 40141</strain>
    </source>
</reference>
<keyword evidence="3" id="KW-1185">Reference proteome</keyword>
<evidence type="ECO:0008006" key="4">
    <source>
        <dbReference type="Google" id="ProtNLM"/>
    </source>
</evidence>
<organism evidence="2 3">
    <name type="scientific">Streptomyces candidus</name>
    <dbReference type="NCBI Taxonomy" id="67283"/>
    <lineage>
        <taxon>Bacteria</taxon>
        <taxon>Bacillati</taxon>
        <taxon>Actinomycetota</taxon>
        <taxon>Actinomycetes</taxon>
        <taxon>Kitasatosporales</taxon>
        <taxon>Streptomycetaceae</taxon>
        <taxon>Streptomyces</taxon>
    </lineage>
</organism>
<dbReference type="AlphaFoldDB" id="A0A7X0LQM9"/>